<gene>
    <name evidence="7" type="ORF">FPQ15_09235</name>
</gene>
<dbReference type="NCBIfam" id="NF047847">
    <property type="entry name" value="SS_mature_LptM"/>
    <property type="match status" value="1"/>
</dbReference>
<dbReference type="GO" id="GO:0009279">
    <property type="term" value="C:cell outer membrane"/>
    <property type="evidence" value="ECO:0007669"/>
    <property type="project" value="UniProtKB-SubCell"/>
</dbReference>
<reference evidence="7 8" key="1">
    <citation type="submission" date="2019-07" db="EMBL/GenBank/DDBJ databases">
        <title>Gilliamella genomes.</title>
        <authorList>
            <person name="Zheng H."/>
        </authorList>
    </citation>
    <scope>NUCLEOTIDE SEQUENCE [LARGE SCALE GENOMIC DNA]</scope>
    <source>
        <strain evidence="7 8">W8127</strain>
    </source>
</reference>
<evidence type="ECO:0000256" key="1">
    <source>
        <dbReference type="ARBA" id="ARBA00004459"/>
    </source>
</evidence>
<evidence type="ECO:0000256" key="3">
    <source>
        <dbReference type="ARBA" id="ARBA00023136"/>
    </source>
</evidence>
<dbReference type="RefSeq" id="WP_086327526.1">
    <property type="nucleotide sequence ID" value="NZ_CAMLAP010000008.1"/>
</dbReference>
<dbReference type="PROSITE" id="PS51257">
    <property type="entry name" value="PROKAR_LIPOPROTEIN"/>
    <property type="match status" value="1"/>
</dbReference>
<accession>A0A556SB73</accession>
<comment type="caution">
    <text evidence="7">The sequence shown here is derived from an EMBL/GenBank/DDBJ whole genome shotgun (WGS) entry which is preliminary data.</text>
</comment>
<evidence type="ECO:0000313" key="7">
    <source>
        <dbReference type="EMBL" id="TSJ98355.1"/>
    </source>
</evidence>
<evidence type="ECO:0000256" key="2">
    <source>
        <dbReference type="ARBA" id="ARBA00022729"/>
    </source>
</evidence>
<name>A0A556SB73_9GAMM</name>
<keyword evidence="2" id="KW-0732">Signal</keyword>
<dbReference type="AlphaFoldDB" id="A0A556SB73"/>
<keyword evidence="5" id="KW-0998">Cell outer membrane</keyword>
<sequence>MKSPIKLLSILLITLTLLGCGLKGPLYMPAENSTASMDSDSINQTS</sequence>
<evidence type="ECO:0000313" key="8">
    <source>
        <dbReference type="Proteomes" id="UP000319483"/>
    </source>
</evidence>
<dbReference type="EMBL" id="VMHM01000011">
    <property type="protein sequence ID" value="TSJ98355.1"/>
    <property type="molecule type" value="Genomic_DNA"/>
</dbReference>
<evidence type="ECO:0000256" key="6">
    <source>
        <dbReference type="ARBA" id="ARBA00023288"/>
    </source>
</evidence>
<comment type="subcellular location">
    <subcellularLocation>
        <location evidence="1">Cell outer membrane</location>
        <topology evidence="1">Lipid-anchor</topology>
    </subcellularLocation>
</comment>
<dbReference type="InterPro" id="IPR032831">
    <property type="entry name" value="LptM_cons"/>
</dbReference>
<proteinExistence type="predicted"/>
<dbReference type="Pfam" id="PF13627">
    <property type="entry name" value="LptM_cons"/>
    <property type="match status" value="1"/>
</dbReference>
<protein>
    <submittedName>
        <fullName evidence="7">Lipoprotein</fullName>
    </submittedName>
</protein>
<evidence type="ECO:0000256" key="4">
    <source>
        <dbReference type="ARBA" id="ARBA00023139"/>
    </source>
</evidence>
<keyword evidence="6 7" id="KW-0449">Lipoprotein</keyword>
<keyword evidence="3" id="KW-0472">Membrane</keyword>
<dbReference type="Proteomes" id="UP000319483">
    <property type="component" value="Unassembled WGS sequence"/>
</dbReference>
<keyword evidence="4" id="KW-0564">Palmitate</keyword>
<evidence type="ECO:0000256" key="5">
    <source>
        <dbReference type="ARBA" id="ARBA00023237"/>
    </source>
</evidence>
<organism evidence="7 8">
    <name type="scientific">Gilliamella apicola</name>
    <dbReference type="NCBI Taxonomy" id="1196095"/>
    <lineage>
        <taxon>Bacteria</taxon>
        <taxon>Pseudomonadati</taxon>
        <taxon>Pseudomonadota</taxon>
        <taxon>Gammaproteobacteria</taxon>
        <taxon>Orbales</taxon>
        <taxon>Orbaceae</taxon>
        <taxon>Gilliamella</taxon>
    </lineage>
</organism>